<keyword evidence="2" id="KW-0132">Cell division</keyword>
<proteinExistence type="predicted"/>
<dbReference type="SUPFAM" id="SSF46785">
    <property type="entry name" value="Winged helix' DNA-binding domain"/>
    <property type="match status" value="2"/>
</dbReference>
<name>A0ABU3K6P0_9BACT</name>
<dbReference type="EMBL" id="JAQOUE010000001">
    <property type="protein sequence ID" value="MDT7042061.1"/>
    <property type="molecule type" value="Genomic_DNA"/>
</dbReference>
<feature type="compositionally biased region" description="Acidic residues" evidence="5">
    <location>
        <begin position="239"/>
        <end position="257"/>
    </location>
</feature>
<evidence type="ECO:0000256" key="2">
    <source>
        <dbReference type="ARBA" id="ARBA00022618"/>
    </source>
</evidence>
<comment type="caution">
    <text evidence="6">The sequence shown here is derived from an EMBL/GenBank/DDBJ whole genome shotgun (WGS) entry which is preliminary data.</text>
</comment>
<accession>A0ABU3K6P0</accession>
<sequence length="266" mass="29234">MDTTEQDLKIEAVPEDMVVTEAMGLVPESSSSTDEVSPVGSDTETASLDEQELKGIIESLLYVSHEPLTVDKITTVLAGPPKVVVHNAIRALQQDYGQEGRGLHIVEVAGGFSMVTRPDCSPWITRLQKVKASAKVSRSAMETLAIIAYKQPIVRAEIEQIRGVETSGVLRTLLDQKLIRMVGRKDIPGRPIMYGTSKVFLERFGLRDLRDLPPLREFKDLGQGETPDLFSEDTMAMLDEGDSAEGEEDLLEQDVIEEPAAVQEEA</sequence>
<dbReference type="NCBIfam" id="TIGR00281">
    <property type="entry name" value="SMC-Scp complex subunit ScpB"/>
    <property type="match status" value="1"/>
</dbReference>
<evidence type="ECO:0000313" key="6">
    <source>
        <dbReference type="EMBL" id="MDT7042061.1"/>
    </source>
</evidence>
<dbReference type="RefSeq" id="WP_313832418.1">
    <property type="nucleotide sequence ID" value="NZ_JAQOUE010000001.1"/>
</dbReference>
<keyword evidence="1" id="KW-0963">Cytoplasm</keyword>
<gene>
    <name evidence="6" type="primary">scpB</name>
    <name evidence="6" type="ORF">PPG34_06825</name>
</gene>
<feature type="region of interest" description="Disordered" evidence="5">
    <location>
        <begin position="238"/>
        <end position="266"/>
    </location>
</feature>
<evidence type="ECO:0000256" key="3">
    <source>
        <dbReference type="ARBA" id="ARBA00022829"/>
    </source>
</evidence>
<evidence type="ECO:0000313" key="7">
    <source>
        <dbReference type="Proteomes" id="UP001250932"/>
    </source>
</evidence>
<dbReference type="Proteomes" id="UP001250932">
    <property type="component" value="Unassembled WGS sequence"/>
</dbReference>
<evidence type="ECO:0000256" key="5">
    <source>
        <dbReference type="SAM" id="MobiDB-lite"/>
    </source>
</evidence>
<keyword evidence="7" id="KW-1185">Reference proteome</keyword>
<dbReference type="PANTHER" id="PTHR34298:SF2">
    <property type="entry name" value="SEGREGATION AND CONDENSATION PROTEIN B"/>
    <property type="match status" value="1"/>
</dbReference>
<feature type="compositionally biased region" description="Polar residues" evidence="5">
    <location>
        <begin position="28"/>
        <end position="45"/>
    </location>
</feature>
<organism evidence="6 7">
    <name type="scientific">Candidatus Nitronereus thalassa</name>
    <dbReference type="NCBI Taxonomy" id="3020898"/>
    <lineage>
        <taxon>Bacteria</taxon>
        <taxon>Pseudomonadati</taxon>
        <taxon>Nitrospirota</taxon>
        <taxon>Nitrospiria</taxon>
        <taxon>Nitrospirales</taxon>
        <taxon>Nitrospiraceae</taxon>
        <taxon>Candidatus Nitronereus</taxon>
    </lineage>
</organism>
<evidence type="ECO:0000256" key="1">
    <source>
        <dbReference type="ARBA" id="ARBA00022490"/>
    </source>
</evidence>
<dbReference type="Gene3D" id="1.10.10.10">
    <property type="entry name" value="Winged helix-like DNA-binding domain superfamily/Winged helix DNA-binding domain"/>
    <property type="match status" value="2"/>
</dbReference>
<keyword evidence="4" id="KW-0131">Cell cycle</keyword>
<dbReference type="InterPro" id="IPR036390">
    <property type="entry name" value="WH_DNA-bd_sf"/>
</dbReference>
<dbReference type="InterPro" id="IPR005234">
    <property type="entry name" value="ScpB_csome_segregation"/>
</dbReference>
<keyword evidence="3" id="KW-0159">Chromosome partition</keyword>
<evidence type="ECO:0000256" key="4">
    <source>
        <dbReference type="ARBA" id="ARBA00023306"/>
    </source>
</evidence>
<dbReference type="InterPro" id="IPR036388">
    <property type="entry name" value="WH-like_DNA-bd_sf"/>
</dbReference>
<protein>
    <submittedName>
        <fullName evidence="6">SMC-Scp complex subunit ScpB</fullName>
    </submittedName>
</protein>
<dbReference type="Pfam" id="PF04079">
    <property type="entry name" value="SMC_ScpB"/>
    <property type="match status" value="1"/>
</dbReference>
<feature type="region of interest" description="Disordered" evidence="5">
    <location>
        <begin position="25"/>
        <end position="45"/>
    </location>
</feature>
<dbReference type="PANTHER" id="PTHR34298">
    <property type="entry name" value="SEGREGATION AND CONDENSATION PROTEIN B"/>
    <property type="match status" value="1"/>
</dbReference>
<reference evidence="6 7" key="1">
    <citation type="journal article" date="2023" name="ISME J.">
        <title>Cultivation and genomic characterization of novel and ubiquitous marine nitrite-oxidizing bacteria from the Nitrospirales.</title>
        <authorList>
            <person name="Mueller A.J."/>
            <person name="Daebeler A."/>
            <person name="Herbold C.W."/>
            <person name="Kirkegaard R.H."/>
            <person name="Daims H."/>
        </authorList>
    </citation>
    <scope>NUCLEOTIDE SEQUENCE [LARGE SCALE GENOMIC DNA]</scope>
    <source>
        <strain evidence="6 7">EB</strain>
    </source>
</reference>